<evidence type="ECO:0000313" key="2">
    <source>
        <dbReference type="Proteomes" id="UP000528286"/>
    </source>
</evidence>
<comment type="caution">
    <text evidence="1">The sequence shown here is derived from an EMBL/GenBank/DDBJ whole genome shotgun (WGS) entry which is preliminary data.</text>
</comment>
<evidence type="ECO:0008006" key="3">
    <source>
        <dbReference type="Google" id="ProtNLM"/>
    </source>
</evidence>
<dbReference type="Proteomes" id="UP000528286">
    <property type="component" value="Unassembled WGS sequence"/>
</dbReference>
<evidence type="ECO:0000313" key="1">
    <source>
        <dbReference type="EMBL" id="MBB4063643.1"/>
    </source>
</evidence>
<dbReference type="RefSeq" id="WP_183364818.1">
    <property type="nucleotide sequence ID" value="NZ_JACIEZ010000001.1"/>
</dbReference>
<accession>A0A7W6J2M6</accession>
<dbReference type="AlphaFoldDB" id="A0A7W6J2M6"/>
<organism evidence="1 2">
    <name type="scientific">Gellertiella hungarica</name>
    <dbReference type="NCBI Taxonomy" id="1572859"/>
    <lineage>
        <taxon>Bacteria</taxon>
        <taxon>Pseudomonadati</taxon>
        <taxon>Pseudomonadota</taxon>
        <taxon>Alphaproteobacteria</taxon>
        <taxon>Hyphomicrobiales</taxon>
        <taxon>Rhizobiaceae</taxon>
        <taxon>Gellertiella</taxon>
    </lineage>
</organism>
<proteinExistence type="predicted"/>
<sequence length="56" mass="6174">MSRPKLSGGETVRVQVKISDAQLEAINDWRFQNRISTLSEAIRKLCEIGVQTGGDA</sequence>
<name>A0A7W6J2M6_9HYPH</name>
<gene>
    <name evidence="1" type="ORF">GGR23_000804</name>
</gene>
<reference evidence="1 2" key="1">
    <citation type="submission" date="2020-08" db="EMBL/GenBank/DDBJ databases">
        <title>Genomic Encyclopedia of Type Strains, Phase IV (KMG-IV): sequencing the most valuable type-strain genomes for metagenomic binning, comparative biology and taxonomic classification.</title>
        <authorList>
            <person name="Goeker M."/>
        </authorList>
    </citation>
    <scope>NUCLEOTIDE SEQUENCE [LARGE SCALE GENOMIC DNA]</scope>
    <source>
        <strain evidence="1 2">DSM 29853</strain>
    </source>
</reference>
<protein>
    <recommendedName>
        <fullName evidence="3">Ribbon-helix-helix protein CopG domain-containing protein</fullName>
    </recommendedName>
</protein>
<dbReference type="EMBL" id="JACIEZ010000001">
    <property type="protein sequence ID" value="MBB4063643.1"/>
    <property type="molecule type" value="Genomic_DNA"/>
</dbReference>
<keyword evidence="2" id="KW-1185">Reference proteome</keyword>